<dbReference type="InterPro" id="IPR003148">
    <property type="entry name" value="RCK_N"/>
</dbReference>
<dbReference type="Gene3D" id="3.30.70.1450">
    <property type="entry name" value="Regulator of K+ conductance, C-terminal domain"/>
    <property type="match status" value="1"/>
</dbReference>
<feature type="transmembrane region" description="Helical" evidence="10">
    <location>
        <begin position="374"/>
        <end position="397"/>
    </location>
</feature>
<keyword evidence="9 10" id="KW-0472">Membrane</keyword>
<evidence type="ECO:0000313" key="14">
    <source>
        <dbReference type="Proteomes" id="UP000294325"/>
    </source>
</evidence>
<dbReference type="GO" id="GO:0008324">
    <property type="term" value="F:monoatomic cation transmembrane transporter activity"/>
    <property type="evidence" value="ECO:0007669"/>
    <property type="project" value="InterPro"/>
</dbReference>
<evidence type="ECO:0000256" key="2">
    <source>
        <dbReference type="ARBA" id="ARBA00022448"/>
    </source>
</evidence>
<organism evidence="13 14">
    <name type="scientific">Nitrosococcus wardiae</name>
    <dbReference type="NCBI Taxonomy" id="1814290"/>
    <lineage>
        <taxon>Bacteria</taxon>
        <taxon>Pseudomonadati</taxon>
        <taxon>Pseudomonadota</taxon>
        <taxon>Gammaproteobacteria</taxon>
        <taxon>Chromatiales</taxon>
        <taxon>Chromatiaceae</taxon>
        <taxon>Nitrosococcus</taxon>
    </lineage>
</organism>
<evidence type="ECO:0000256" key="8">
    <source>
        <dbReference type="ARBA" id="ARBA00023065"/>
    </source>
</evidence>
<keyword evidence="14" id="KW-1185">Reference proteome</keyword>
<dbReference type="RefSeq" id="WP_134356498.1">
    <property type="nucleotide sequence ID" value="NZ_CP038033.1"/>
</dbReference>
<evidence type="ECO:0000256" key="4">
    <source>
        <dbReference type="ARBA" id="ARBA00022538"/>
    </source>
</evidence>
<dbReference type="GO" id="GO:0015297">
    <property type="term" value="F:antiporter activity"/>
    <property type="evidence" value="ECO:0007669"/>
    <property type="project" value="UniProtKB-KW"/>
</dbReference>
<feature type="domain" description="RCK C-terminal" evidence="12">
    <location>
        <begin position="591"/>
        <end position="674"/>
    </location>
</feature>
<dbReference type="GO" id="GO:0012505">
    <property type="term" value="C:endomembrane system"/>
    <property type="evidence" value="ECO:0007669"/>
    <property type="project" value="UniProtKB-SubCell"/>
</dbReference>
<evidence type="ECO:0000256" key="9">
    <source>
        <dbReference type="ARBA" id="ARBA00023136"/>
    </source>
</evidence>
<dbReference type="GO" id="GO:0006813">
    <property type="term" value="P:potassium ion transport"/>
    <property type="evidence" value="ECO:0007669"/>
    <property type="project" value="UniProtKB-KW"/>
</dbReference>
<keyword evidence="8" id="KW-0406">Ion transport</keyword>
<protein>
    <submittedName>
        <fullName evidence="13">Potassium transporter</fullName>
    </submittedName>
</protein>
<feature type="domain" description="RCK N-terminal" evidence="11">
    <location>
        <begin position="431"/>
        <end position="548"/>
    </location>
</feature>
<evidence type="ECO:0000256" key="1">
    <source>
        <dbReference type="ARBA" id="ARBA00004127"/>
    </source>
</evidence>
<feature type="transmembrane region" description="Helical" evidence="10">
    <location>
        <begin position="136"/>
        <end position="157"/>
    </location>
</feature>
<evidence type="ECO:0000256" key="7">
    <source>
        <dbReference type="ARBA" id="ARBA00022989"/>
    </source>
</evidence>
<dbReference type="InterPro" id="IPR036291">
    <property type="entry name" value="NAD(P)-bd_dom_sf"/>
</dbReference>
<keyword evidence="3" id="KW-0050">Antiport</keyword>
<dbReference type="InterPro" id="IPR006037">
    <property type="entry name" value="RCK_C"/>
</dbReference>
<dbReference type="KEGG" id="nwr:E3U44_02435"/>
<accession>A0A4P7BWK6</accession>
<sequence length="677" mass="72775">MGGGFVIALGHLNFLSPLASKPARQLLIDNILILLGTALVVVGLIQRARLSPIVGYLLVGVIVGPHALGWVQDLEAIHRLGELGVIFLMFTIGLEFSLPRLLADKTTVLGLGGMQLGLTTLVIGVAAGVFGLQPAAAFAVGVALAMSSTAIVCRQLVEQTEIHTRLGHTAVGILLFQDLAAIVLLLILPILAEGTPWLRFSDMVAVLAQGAGVFFILLFLGRWGVRPFFRYIASLHSPELFMLAVLLVSLGAAWFGQEAGLSLMLGGFMAGMVLGETEFRHQVEADIRPFQDVLLGLFFITMGMLVDLKVLVQVWPAAVLLATGLILVKGGVIAGLAKASHLPASTALRVGIVLAQGGEFSLVILFLALDVGLLGGAVGQVILSAVLLSMTVAPVLIRFNTTLAEYFFAGSLQRMRTGIAQQVAETAKGLESHIILCGYGRVGQNIGRFLAEENFPYIAVDLDPYRVRAAAEAGEPVSYGDVTREHILHAAGLERAQAVVVTFNDTRSALKALGHIHASRPDISILVRTIDDTHLEELLNAGATEVIPDALEASLTLAAHILLLLGVPIRRVLRRSTEVRSDRYSLLRTFFHGRRSPRRRERLQVFRVPQGGYAVGRTLQELALGRHGVTVTAVRRQGIRKANPTPEMRIEAEDALILHGSPEALQRADRRLLTGKP</sequence>
<dbReference type="Pfam" id="PF00999">
    <property type="entry name" value="Na_H_Exchanger"/>
    <property type="match status" value="1"/>
</dbReference>
<evidence type="ECO:0000256" key="10">
    <source>
        <dbReference type="SAM" id="Phobius"/>
    </source>
</evidence>
<dbReference type="PANTHER" id="PTHR46157:SF4">
    <property type="entry name" value="K(+) EFFLUX ANTIPORTER 3, CHLOROPLASTIC"/>
    <property type="match status" value="1"/>
</dbReference>
<feature type="transmembrane region" description="Helical" evidence="10">
    <location>
        <begin position="204"/>
        <end position="225"/>
    </location>
</feature>
<feature type="transmembrane region" description="Helical" evidence="10">
    <location>
        <begin position="314"/>
        <end position="336"/>
    </location>
</feature>
<reference evidence="13 14" key="1">
    <citation type="submission" date="2019-03" db="EMBL/GenBank/DDBJ databases">
        <title>The genome sequence of Nitrosococcus wardiae strain D1FHST reveals the archetypal metabolic capacity of ammonia-oxidizing Gammaproteobacteria.</title>
        <authorList>
            <person name="Wang L."/>
            <person name="Lim C.K."/>
            <person name="Hanson T.E."/>
            <person name="Dang H."/>
            <person name="Klotz M.G."/>
        </authorList>
    </citation>
    <scope>NUCLEOTIDE SEQUENCE [LARGE SCALE GENOMIC DNA]</scope>
    <source>
        <strain evidence="13 14">D1FHS</strain>
    </source>
</reference>
<evidence type="ECO:0000256" key="6">
    <source>
        <dbReference type="ARBA" id="ARBA00022958"/>
    </source>
</evidence>
<dbReference type="Pfam" id="PF02080">
    <property type="entry name" value="TrkA_C"/>
    <property type="match status" value="1"/>
</dbReference>
<comment type="subcellular location">
    <subcellularLocation>
        <location evidence="1">Endomembrane system</location>
        <topology evidence="1">Multi-pass membrane protein</topology>
    </subcellularLocation>
</comment>
<feature type="transmembrane region" description="Helical" evidence="10">
    <location>
        <begin position="77"/>
        <end position="96"/>
    </location>
</feature>
<dbReference type="PROSITE" id="PS51201">
    <property type="entry name" value="RCK_N"/>
    <property type="match status" value="1"/>
</dbReference>
<dbReference type="FunFam" id="3.40.50.720:FF:000036">
    <property type="entry name" value="Glutathione-regulated potassium-efflux system protein KefB"/>
    <property type="match status" value="1"/>
</dbReference>
<keyword evidence="2" id="KW-0813">Transport</keyword>
<dbReference type="InterPro" id="IPR006153">
    <property type="entry name" value="Cation/H_exchanger_TM"/>
</dbReference>
<dbReference type="Proteomes" id="UP000294325">
    <property type="component" value="Chromosome"/>
</dbReference>
<dbReference type="InterPro" id="IPR038770">
    <property type="entry name" value="Na+/solute_symporter_sf"/>
</dbReference>
<dbReference type="EMBL" id="CP038033">
    <property type="protein sequence ID" value="QBQ53484.1"/>
    <property type="molecule type" value="Genomic_DNA"/>
</dbReference>
<feature type="transmembrane region" description="Helical" evidence="10">
    <location>
        <begin position="26"/>
        <end position="46"/>
    </location>
</feature>
<keyword evidence="4" id="KW-0633">Potassium transport</keyword>
<dbReference type="AlphaFoldDB" id="A0A4P7BWK6"/>
<feature type="transmembrane region" description="Helical" evidence="10">
    <location>
        <begin position="348"/>
        <end position="368"/>
    </location>
</feature>
<evidence type="ECO:0000313" key="13">
    <source>
        <dbReference type="EMBL" id="QBQ53484.1"/>
    </source>
</evidence>
<dbReference type="Gene3D" id="3.40.50.720">
    <property type="entry name" value="NAD(P)-binding Rossmann-like Domain"/>
    <property type="match status" value="1"/>
</dbReference>
<keyword evidence="6" id="KW-0630">Potassium</keyword>
<evidence type="ECO:0000259" key="11">
    <source>
        <dbReference type="PROSITE" id="PS51201"/>
    </source>
</evidence>
<dbReference type="PROSITE" id="PS51202">
    <property type="entry name" value="RCK_C"/>
    <property type="match status" value="1"/>
</dbReference>
<dbReference type="PANTHER" id="PTHR46157">
    <property type="entry name" value="K(+) EFFLUX ANTIPORTER 3, CHLOROPLASTIC"/>
    <property type="match status" value="1"/>
</dbReference>
<dbReference type="GO" id="GO:0005886">
    <property type="term" value="C:plasma membrane"/>
    <property type="evidence" value="ECO:0007669"/>
    <property type="project" value="TreeGrafter"/>
</dbReference>
<feature type="transmembrane region" description="Helical" evidence="10">
    <location>
        <begin position="237"/>
        <end position="255"/>
    </location>
</feature>
<dbReference type="InterPro" id="IPR036721">
    <property type="entry name" value="RCK_C_sf"/>
</dbReference>
<feature type="transmembrane region" description="Helical" evidence="10">
    <location>
        <begin position="108"/>
        <end position="130"/>
    </location>
</feature>
<gene>
    <name evidence="13" type="ORF">E3U44_02435</name>
</gene>
<dbReference type="SUPFAM" id="SSF51735">
    <property type="entry name" value="NAD(P)-binding Rossmann-fold domains"/>
    <property type="match status" value="1"/>
</dbReference>
<dbReference type="SUPFAM" id="SSF116726">
    <property type="entry name" value="TrkA C-terminal domain-like"/>
    <property type="match status" value="1"/>
</dbReference>
<evidence type="ECO:0000259" key="12">
    <source>
        <dbReference type="PROSITE" id="PS51202"/>
    </source>
</evidence>
<proteinExistence type="predicted"/>
<dbReference type="Pfam" id="PF02254">
    <property type="entry name" value="TrkA_N"/>
    <property type="match status" value="1"/>
</dbReference>
<evidence type="ECO:0000256" key="5">
    <source>
        <dbReference type="ARBA" id="ARBA00022692"/>
    </source>
</evidence>
<keyword evidence="5 10" id="KW-0812">Transmembrane</keyword>
<dbReference type="GO" id="GO:1902600">
    <property type="term" value="P:proton transmembrane transport"/>
    <property type="evidence" value="ECO:0007669"/>
    <property type="project" value="InterPro"/>
</dbReference>
<evidence type="ECO:0000256" key="3">
    <source>
        <dbReference type="ARBA" id="ARBA00022449"/>
    </source>
</evidence>
<keyword evidence="7 10" id="KW-1133">Transmembrane helix</keyword>
<feature type="transmembrane region" description="Helical" evidence="10">
    <location>
        <begin position="53"/>
        <end position="71"/>
    </location>
</feature>
<dbReference type="Gene3D" id="1.20.1530.20">
    <property type="match status" value="1"/>
</dbReference>
<feature type="transmembrane region" description="Helical" evidence="10">
    <location>
        <begin position="289"/>
        <end position="308"/>
    </location>
</feature>
<dbReference type="OrthoDB" id="9781411at2"/>
<feature type="transmembrane region" description="Helical" evidence="10">
    <location>
        <begin position="169"/>
        <end position="192"/>
    </location>
</feature>
<name>A0A4P7BWK6_9GAMM</name>